<protein>
    <submittedName>
        <fullName evidence="3">Uncharacterized protein</fullName>
    </submittedName>
</protein>
<dbReference type="GO" id="GO:0017053">
    <property type="term" value="C:transcription repressor complex"/>
    <property type="evidence" value="ECO:0007669"/>
    <property type="project" value="InterPro"/>
</dbReference>
<dbReference type="GO" id="GO:0006357">
    <property type="term" value="P:regulation of transcription by RNA polymerase II"/>
    <property type="evidence" value="ECO:0007669"/>
    <property type="project" value="TreeGrafter"/>
</dbReference>
<dbReference type="InterPro" id="IPR010561">
    <property type="entry name" value="LIN-9/ALY1"/>
</dbReference>
<dbReference type="PANTHER" id="PTHR21689">
    <property type="entry name" value="LIN-9"/>
    <property type="match status" value="1"/>
</dbReference>
<dbReference type="PANTHER" id="PTHR21689:SF2">
    <property type="entry name" value="PROTEIN LIN-9 HOMOLOG"/>
    <property type="match status" value="1"/>
</dbReference>
<dbReference type="EMBL" id="CM029037">
    <property type="protein sequence ID" value="KAG2656490.1"/>
    <property type="molecule type" value="Genomic_DNA"/>
</dbReference>
<sequence>MKELGTGGLARFTSNLNSADATFHIPSGHPISTLMKQAKGDSIDSIAQAKATVNEVTAATQQAMYNQPSTLSQIQEREADIRALAELSRALDKKEALLVELRHMNEEVSGMQKDGEIIRDLEHFRKQYAMVLVQLRDSNDQVAAALLSLRQRNTYHGNPVQSYPKSMENGMAFAGAPDPYNLFGYINPESGSQVIEVIETSKCRAKTMVNVAIQAMCKVSEGENAFAKIGEALDNLNSRGTGFGSSILGIRRIPPDSGQSNASYQDNGTPAPATNSSSRLPNGCDSDGQFPTELISSCVAMMLMIKNCTEKQYHPAEVAHILDSALSGLQPCSSQNIPIFTEIEMCMGIIKNQMLALIPTPSG</sequence>
<evidence type="ECO:0000313" key="3">
    <source>
        <dbReference type="EMBL" id="KAG2656490.1"/>
    </source>
</evidence>
<dbReference type="Proteomes" id="UP000823388">
    <property type="component" value="Chromosome 1K"/>
</dbReference>
<evidence type="ECO:0000256" key="1">
    <source>
        <dbReference type="SAM" id="Coils"/>
    </source>
</evidence>
<feature type="compositionally biased region" description="Polar residues" evidence="2">
    <location>
        <begin position="257"/>
        <end position="280"/>
    </location>
</feature>
<proteinExistence type="predicted"/>
<evidence type="ECO:0000313" key="4">
    <source>
        <dbReference type="Proteomes" id="UP000823388"/>
    </source>
</evidence>
<keyword evidence="1" id="KW-0175">Coiled coil</keyword>
<dbReference type="GO" id="GO:0005654">
    <property type="term" value="C:nucleoplasm"/>
    <property type="evidence" value="ECO:0007669"/>
    <property type="project" value="TreeGrafter"/>
</dbReference>
<gene>
    <name evidence="3" type="ORF">PVAP13_1KG089854</name>
</gene>
<dbReference type="GO" id="GO:0006351">
    <property type="term" value="P:DNA-templated transcription"/>
    <property type="evidence" value="ECO:0007669"/>
    <property type="project" value="InterPro"/>
</dbReference>
<reference evidence="3" key="1">
    <citation type="submission" date="2020-05" db="EMBL/GenBank/DDBJ databases">
        <title>WGS assembly of Panicum virgatum.</title>
        <authorList>
            <person name="Lovell J.T."/>
            <person name="Jenkins J."/>
            <person name="Shu S."/>
            <person name="Juenger T.E."/>
            <person name="Schmutz J."/>
        </authorList>
    </citation>
    <scope>NUCLEOTIDE SEQUENCE</scope>
    <source>
        <strain evidence="3">AP13</strain>
    </source>
</reference>
<dbReference type="GO" id="GO:0003677">
    <property type="term" value="F:DNA binding"/>
    <property type="evidence" value="ECO:0007669"/>
    <property type="project" value="TreeGrafter"/>
</dbReference>
<keyword evidence="4" id="KW-1185">Reference proteome</keyword>
<organism evidence="3 4">
    <name type="scientific">Panicum virgatum</name>
    <name type="common">Blackwell switchgrass</name>
    <dbReference type="NCBI Taxonomy" id="38727"/>
    <lineage>
        <taxon>Eukaryota</taxon>
        <taxon>Viridiplantae</taxon>
        <taxon>Streptophyta</taxon>
        <taxon>Embryophyta</taxon>
        <taxon>Tracheophyta</taxon>
        <taxon>Spermatophyta</taxon>
        <taxon>Magnoliopsida</taxon>
        <taxon>Liliopsida</taxon>
        <taxon>Poales</taxon>
        <taxon>Poaceae</taxon>
        <taxon>PACMAD clade</taxon>
        <taxon>Panicoideae</taxon>
        <taxon>Panicodae</taxon>
        <taxon>Paniceae</taxon>
        <taxon>Panicinae</taxon>
        <taxon>Panicum</taxon>
        <taxon>Panicum sect. Hiantes</taxon>
    </lineage>
</organism>
<feature type="coiled-coil region" evidence="1">
    <location>
        <begin position="84"/>
        <end position="114"/>
    </location>
</feature>
<comment type="caution">
    <text evidence="3">The sequence shown here is derived from an EMBL/GenBank/DDBJ whole genome shotgun (WGS) entry which is preliminary data.</text>
</comment>
<dbReference type="GO" id="GO:0051726">
    <property type="term" value="P:regulation of cell cycle"/>
    <property type="evidence" value="ECO:0007669"/>
    <property type="project" value="TreeGrafter"/>
</dbReference>
<feature type="region of interest" description="Disordered" evidence="2">
    <location>
        <begin position="255"/>
        <end position="284"/>
    </location>
</feature>
<dbReference type="AlphaFoldDB" id="A0A8T0X8R6"/>
<evidence type="ECO:0000256" key="2">
    <source>
        <dbReference type="SAM" id="MobiDB-lite"/>
    </source>
</evidence>
<name>A0A8T0X8R6_PANVG</name>
<accession>A0A8T0X8R6</accession>